<gene>
    <name evidence="1" type="ORF">COLO4_18801</name>
</gene>
<sequence>MVGELTKAMGRDDLDMRVAALVSLTCFLLLAVISDVLDSTYDAFFSSMGKSKITF</sequence>
<protein>
    <submittedName>
        <fullName evidence="1">Hexokinase</fullName>
    </submittedName>
</protein>
<dbReference type="EMBL" id="AWUE01016503">
    <property type="protein sequence ID" value="OMO90919.1"/>
    <property type="molecule type" value="Genomic_DNA"/>
</dbReference>
<name>A0A1R3J7U9_9ROSI</name>
<evidence type="ECO:0000313" key="2">
    <source>
        <dbReference type="Proteomes" id="UP000187203"/>
    </source>
</evidence>
<evidence type="ECO:0000313" key="1">
    <source>
        <dbReference type="EMBL" id="OMO90919.1"/>
    </source>
</evidence>
<keyword evidence="2" id="KW-1185">Reference proteome</keyword>
<dbReference type="AlphaFoldDB" id="A0A1R3J7U9"/>
<reference evidence="2" key="1">
    <citation type="submission" date="2013-09" db="EMBL/GenBank/DDBJ databases">
        <title>Corchorus olitorius genome sequencing.</title>
        <authorList>
            <person name="Alam M."/>
            <person name="Haque M.S."/>
            <person name="Islam M.S."/>
            <person name="Emdad E.M."/>
            <person name="Islam M.M."/>
            <person name="Ahmed B."/>
            <person name="Halim A."/>
            <person name="Hossen Q.M.M."/>
            <person name="Hossain M.Z."/>
            <person name="Ahmed R."/>
            <person name="Khan M.M."/>
            <person name="Islam R."/>
            <person name="Rashid M.M."/>
            <person name="Khan S.A."/>
            <person name="Rahman M.S."/>
            <person name="Alam M."/>
            <person name="Yahiya A.S."/>
            <person name="Khan M.S."/>
            <person name="Azam M.S."/>
            <person name="Haque T."/>
            <person name="Lashkar M.Z.H."/>
            <person name="Akhand A.I."/>
            <person name="Morshed G."/>
            <person name="Roy S."/>
            <person name="Uddin K.S."/>
            <person name="Rabeya T."/>
            <person name="Hossain A.S."/>
            <person name="Chowdhury A."/>
            <person name="Snigdha A.R."/>
            <person name="Mortoza M.S."/>
            <person name="Matin S.A."/>
            <person name="Hoque S.M.E."/>
            <person name="Islam M.K."/>
            <person name="Roy D.K."/>
            <person name="Haider R."/>
            <person name="Moosa M.M."/>
            <person name="Elias S.M."/>
            <person name="Hasan A.M."/>
            <person name="Jahan S."/>
            <person name="Shafiuddin M."/>
            <person name="Mahmood N."/>
            <person name="Shommy N.S."/>
        </authorList>
    </citation>
    <scope>NUCLEOTIDE SEQUENCE [LARGE SCALE GENOMIC DNA]</scope>
    <source>
        <strain evidence="2">cv. O-4</strain>
    </source>
</reference>
<proteinExistence type="predicted"/>
<organism evidence="1 2">
    <name type="scientific">Corchorus olitorius</name>
    <dbReference type="NCBI Taxonomy" id="93759"/>
    <lineage>
        <taxon>Eukaryota</taxon>
        <taxon>Viridiplantae</taxon>
        <taxon>Streptophyta</taxon>
        <taxon>Embryophyta</taxon>
        <taxon>Tracheophyta</taxon>
        <taxon>Spermatophyta</taxon>
        <taxon>Magnoliopsida</taxon>
        <taxon>eudicotyledons</taxon>
        <taxon>Gunneridae</taxon>
        <taxon>Pentapetalae</taxon>
        <taxon>rosids</taxon>
        <taxon>malvids</taxon>
        <taxon>Malvales</taxon>
        <taxon>Malvaceae</taxon>
        <taxon>Grewioideae</taxon>
        <taxon>Apeibeae</taxon>
        <taxon>Corchorus</taxon>
    </lineage>
</organism>
<feature type="non-terminal residue" evidence="1">
    <location>
        <position position="55"/>
    </location>
</feature>
<accession>A0A1R3J7U9</accession>
<dbReference type="Proteomes" id="UP000187203">
    <property type="component" value="Unassembled WGS sequence"/>
</dbReference>
<comment type="caution">
    <text evidence="1">The sequence shown here is derived from an EMBL/GenBank/DDBJ whole genome shotgun (WGS) entry which is preliminary data.</text>
</comment>